<evidence type="ECO:0000259" key="1">
    <source>
        <dbReference type="Pfam" id="PF26353"/>
    </source>
</evidence>
<organism evidence="2 3">
    <name type="scientific">Pontibacillus yanchengensis Y32</name>
    <dbReference type="NCBI Taxonomy" id="1385514"/>
    <lineage>
        <taxon>Bacteria</taxon>
        <taxon>Bacillati</taxon>
        <taxon>Bacillota</taxon>
        <taxon>Bacilli</taxon>
        <taxon>Bacillales</taxon>
        <taxon>Bacillaceae</taxon>
        <taxon>Pontibacillus</taxon>
    </lineage>
</organism>
<reference evidence="2 3" key="1">
    <citation type="journal article" date="2015" name="Stand. Genomic Sci.">
        <title>High quality draft genome sequence of the moderately halophilic bacterium Pontibacillus yanchengensis Y32(T) and comparison among Pontibacillus genomes.</title>
        <authorList>
            <person name="Huang J."/>
            <person name="Qiao Z.X."/>
            <person name="Tang J.W."/>
            <person name="Wang G."/>
        </authorList>
    </citation>
    <scope>NUCLEOTIDE SEQUENCE [LARGE SCALE GENOMIC DNA]</scope>
    <source>
        <strain evidence="2 3">Y32</strain>
    </source>
</reference>
<name>A0A0A2T9Z7_9BACI</name>
<dbReference type="Pfam" id="PF26353">
    <property type="entry name" value="YhfM"/>
    <property type="match status" value="1"/>
</dbReference>
<dbReference type="RefSeq" id="WP_036823482.1">
    <property type="nucleotide sequence ID" value="NZ_AVBF01000075.1"/>
</dbReference>
<dbReference type="Proteomes" id="UP000030147">
    <property type="component" value="Unassembled WGS sequence"/>
</dbReference>
<dbReference type="AlphaFoldDB" id="A0A0A2T9Z7"/>
<dbReference type="OrthoDB" id="2453485at2"/>
<accession>A0A0A2T9Z7</accession>
<protein>
    <recommendedName>
        <fullName evidence="1">YhfM-like domain-containing protein</fullName>
    </recommendedName>
</protein>
<dbReference type="PROSITE" id="PS51257">
    <property type="entry name" value="PROKAR_LIPOPROTEIN"/>
    <property type="match status" value="1"/>
</dbReference>
<gene>
    <name evidence="2" type="ORF">N782_20690</name>
</gene>
<dbReference type="EMBL" id="AVBF01000075">
    <property type="protein sequence ID" value="KGP71243.1"/>
    <property type="molecule type" value="Genomic_DNA"/>
</dbReference>
<evidence type="ECO:0000313" key="2">
    <source>
        <dbReference type="EMBL" id="KGP71243.1"/>
    </source>
</evidence>
<evidence type="ECO:0000313" key="3">
    <source>
        <dbReference type="Proteomes" id="UP000030147"/>
    </source>
</evidence>
<comment type="caution">
    <text evidence="2">The sequence shown here is derived from an EMBL/GenBank/DDBJ whole genome shotgun (WGS) entry which is preliminary data.</text>
</comment>
<keyword evidence="3" id="KW-1185">Reference proteome</keyword>
<feature type="domain" description="YhfM-like" evidence="1">
    <location>
        <begin position="32"/>
        <end position="132"/>
    </location>
</feature>
<proteinExistence type="predicted"/>
<sequence>MKGNIKRVIGSLSLLLLVSCSTLTLKDIKQVEVMYRHVQEQSFQEAYIKEQDMKIFMKAINNAKKLTSHKLIESKPIASFELDLEGSNDQNYHLWLTKDGDGYIQYLLPGEDSTYKLKRNSVKNLTEFFSNKENIMLIADEIEFQS</sequence>
<dbReference type="eggNOG" id="ENOG502ZQG2">
    <property type="taxonomic scope" value="Bacteria"/>
</dbReference>
<dbReference type="InterPro" id="IPR058780">
    <property type="entry name" value="YhfM-like_dom"/>
</dbReference>